<reference evidence="2 3" key="1">
    <citation type="submission" date="2018-08" db="EMBL/GenBank/DDBJ databases">
        <title>Genomic Encyclopedia of Archaeal and Bacterial Type Strains, Phase II (KMG-II): from individual species to whole genera.</title>
        <authorList>
            <person name="Goeker M."/>
        </authorList>
    </citation>
    <scope>NUCLEOTIDE SEQUENCE [LARGE SCALE GENOMIC DNA]</scope>
    <source>
        <strain evidence="2 3">DSM 2261</strain>
    </source>
</reference>
<evidence type="ECO:0000313" key="3">
    <source>
        <dbReference type="Proteomes" id="UP000256345"/>
    </source>
</evidence>
<feature type="transmembrane region" description="Helical" evidence="1">
    <location>
        <begin position="50"/>
        <end position="72"/>
    </location>
</feature>
<evidence type="ECO:0000256" key="1">
    <source>
        <dbReference type="SAM" id="Phobius"/>
    </source>
</evidence>
<dbReference type="EMBL" id="QUMU01000006">
    <property type="protein sequence ID" value="REG30598.1"/>
    <property type="molecule type" value="Genomic_DNA"/>
</dbReference>
<sequence>MGSRHFNVARCLFAAVTGGVGLGLGAWLGMEGGHALDKSLGYPMGRAAGFIGNLTWMCGALVASPGAVLGAFGGHALLSGRGSFWATLGVSLLGLLPVLVGLLGAGALLAPAIMLVPLVAAVRLELSNMSRE</sequence>
<feature type="transmembrane region" description="Helical" evidence="1">
    <location>
        <begin position="12"/>
        <end position="30"/>
    </location>
</feature>
<dbReference type="Proteomes" id="UP000256345">
    <property type="component" value="Unassembled WGS sequence"/>
</dbReference>
<name>A0ABX9JZM8_9BACT</name>
<keyword evidence="3" id="KW-1185">Reference proteome</keyword>
<keyword evidence="1" id="KW-0812">Transmembrane</keyword>
<protein>
    <recommendedName>
        <fullName evidence="4">Major facilitator superfamily (MFS) profile domain-containing protein</fullName>
    </recommendedName>
</protein>
<keyword evidence="1" id="KW-0472">Membrane</keyword>
<accession>A0ABX9JZM8</accession>
<proteinExistence type="predicted"/>
<gene>
    <name evidence="2" type="ORF">ATI61_10667</name>
</gene>
<organism evidence="2 3">
    <name type="scientific">Archangium gephyra</name>
    <dbReference type="NCBI Taxonomy" id="48"/>
    <lineage>
        <taxon>Bacteria</taxon>
        <taxon>Pseudomonadati</taxon>
        <taxon>Myxococcota</taxon>
        <taxon>Myxococcia</taxon>
        <taxon>Myxococcales</taxon>
        <taxon>Cystobacterineae</taxon>
        <taxon>Archangiaceae</taxon>
        <taxon>Archangium</taxon>
    </lineage>
</organism>
<evidence type="ECO:0008006" key="4">
    <source>
        <dbReference type="Google" id="ProtNLM"/>
    </source>
</evidence>
<keyword evidence="1" id="KW-1133">Transmembrane helix</keyword>
<dbReference type="RefSeq" id="WP_047853975.1">
    <property type="nucleotide sequence ID" value="NZ_CP011509.1"/>
</dbReference>
<comment type="caution">
    <text evidence="2">The sequence shown here is derived from an EMBL/GenBank/DDBJ whole genome shotgun (WGS) entry which is preliminary data.</text>
</comment>
<evidence type="ECO:0000313" key="2">
    <source>
        <dbReference type="EMBL" id="REG30598.1"/>
    </source>
</evidence>